<feature type="non-terminal residue" evidence="1">
    <location>
        <position position="1"/>
    </location>
</feature>
<protein>
    <submittedName>
        <fullName evidence="1">Uncharacterized protein</fullName>
    </submittedName>
</protein>
<organism evidence="1">
    <name type="scientific">marine sediment metagenome</name>
    <dbReference type="NCBI Taxonomy" id="412755"/>
    <lineage>
        <taxon>unclassified sequences</taxon>
        <taxon>metagenomes</taxon>
        <taxon>ecological metagenomes</taxon>
    </lineage>
</organism>
<gene>
    <name evidence="1" type="ORF">LCGC14_2234620</name>
</gene>
<proteinExistence type="predicted"/>
<evidence type="ECO:0000313" key="1">
    <source>
        <dbReference type="EMBL" id="KKL57515.1"/>
    </source>
</evidence>
<reference evidence="1" key="1">
    <citation type="journal article" date="2015" name="Nature">
        <title>Complex archaea that bridge the gap between prokaryotes and eukaryotes.</title>
        <authorList>
            <person name="Spang A."/>
            <person name="Saw J.H."/>
            <person name="Jorgensen S.L."/>
            <person name="Zaremba-Niedzwiedzka K."/>
            <person name="Martijn J."/>
            <person name="Lind A.E."/>
            <person name="van Eijk R."/>
            <person name="Schleper C."/>
            <person name="Guy L."/>
            <person name="Ettema T.J."/>
        </authorList>
    </citation>
    <scope>NUCLEOTIDE SEQUENCE</scope>
</reference>
<dbReference type="EMBL" id="LAZR01030139">
    <property type="protein sequence ID" value="KKL57515.1"/>
    <property type="molecule type" value="Genomic_DNA"/>
</dbReference>
<accession>A0A0F9FJR9</accession>
<dbReference type="AlphaFoldDB" id="A0A0F9FJR9"/>
<comment type="caution">
    <text evidence="1">The sequence shown here is derived from an EMBL/GenBank/DDBJ whole genome shotgun (WGS) entry which is preliminary data.</text>
</comment>
<sequence length="34" mass="3797">LCFSPELASRRTGVAFALHGQEVERAVTRLRRVA</sequence>
<name>A0A0F9FJR9_9ZZZZ</name>